<protein>
    <submittedName>
        <fullName evidence="1">Uncharacterized protein</fullName>
    </submittedName>
</protein>
<name>A0A6N3ETV2_PARDI</name>
<evidence type="ECO:0000313" key="1">
    <source>
        <dbReference type="EMBL" id="VYU41147.1"/>
    </source>
</evidence>
<dbReference type="EMBL" id="CACRUW010000016">
    <property type="protein sequence ID" value="VYU41147.1"/>
    <property type="molecule type" value="Genomic_DNA"/>
</dbReference>
<proteinExistence type="predicted"/>
<dbReference type="AlphaFoldDB" id="A0A6N3ETV2"/>
<sequence>MILQQIQCPLKANYPIIFFRAHSYIVGKYSLELPISQTSTFSKGIHVYLRLIDYLTDSVMRSLVVTICIDQPLYEKAFNQPDAGFNGWFGRNISFQVIQFDVFQIFYIYIMVVKFTHRTPHKWI</sequence>
<accession>A0A6N3ETV2</accession>
<gene>
    <name evidence="1" type="ORF">PDLFYP31_02500</name>
</gene>
<reference evidence="1" key="1">
    <citation type="submission" date="2019-11" db="EMBL/GenBank/DDBJ databases">
        <authorList>
            <person name="Feng L."/>
        </authorList>
    </citation>
    <scope>NUCLEOTIDE SEQUENCE</scope>
    <source>
        <strain evidence="1">PdistasonisLFYP31</strain>
    </source>
</reference>
<organism evidence="1">
    <name type="scientific">Parabacteroides distasonis</name>
    <dbReference type="NCBI Taxonomy" id="823"/>
    <lineage>
        <taxon>Bacteria</taxon>
        <taxon>Pseudomonadati</taxon>
        <taxon>Bacteroidota</taxon>
        <taxon>Bacteroidia</taxon>
        <taxon>Bacteroidales</taxon>
        <taxon>Tannerellaceae</taxon>
        <taxon>Parabacteroides</taxon>
    </lineage>
</organism>